<keyword evidence="2" id="KW-0732">Signal</keyword>
<sequence precursor="true">MNALKPYGLVLAAAVVGAALADPTASGGGAEVVGSVLRDPFWPKGFWPESLPRPPQAGEQGGQGEPRGWRSALKLVRIDGVSWRGDRMLAIIEGRVVEPGEQVSVTMGAKRYVWRLGKIDEDGSIRFVRERVEKRESEKGKE</sequence>
<feature type="chain" id="PRO_5005184150" evidence="2">
    <location>
        <begin position="22"/>
        <end position="142"/>
    </location>
</feature>
<accession>A0A0G3EAQ3</accession>
<dbReference type="STRING" id="1307763.L21SP4_00280"/>
<gene>
    <name evidence="3" type="ORF">L21SP4_00280</name>
</gene>
<feature type="signal peptide" evidence="2">
    <location>
        <begin position="1"/>
        <end position="21"/>
    </location>
</feature>
<dbReference type="Proteomes" id="UP000035268">
    <property type="component" value="Chromosome"/>
</dbReference>
<protein>
    <submittedName>
        <fullName evidence="3">Uncharacterized protein</fullName>
    </submittedName>
</protein>
<proteinExistence type="predicted"/>
<reference evidence="3 4" key="2">
    <citation type="journal article" date="2016" name="ISME J.">
        <title>Characterization of the first cultured representative of Verrucomicrobia subdivision 5 indicates the proposal of a novel phylum.</title>
        <authorList>
            <person name="Spring S."/>
            <person name="Bunk B."/>
            <person name="Sproer C."/>
            <person name="Schumann P."/>
            <person name="Rohde M."/>
            <person name="Tindall B.J."/>
            <person name="Klenk H.P."/>
        </authorList>
    </citation>
    <scope>NUCLEOTIDE SEQUENCE [LARGE SCALE GENOMIC DNA]</scope>
    <source>
        <strain evidence="3 4">L21-Fru-AB</strain>
    </source>
</reference>
<evidence type="ECO:0000256" key="2">
    <source>
        <dbReference type="SAM" id="SignalP"/>
    </source>
</evidence>
<dbReference type="PATRIC" id="fig|1609981.3.peg.294"/>
<name>A0A0G3EAQ3_9BACT</name>
<dbReference type="RefSeq" id="WP_052880982.1">
    <property type="nucleotide sequence ID" value="NZ_CP010904.1"/>
</dbReference>
<organism evidence="3 4">
    <name type="scientific">Kiritimatiella glycovorans</name>
    <dbReference type="NCBI Taxonomy" id="1307763"/>
    <lineage>
        <taxon>Bacteria</taxon>
        <taxon>Pseudomonadati</taxon>
        <taxon>Kiritimatiellota</taxon>
        <taxon>Kiritimatiellia</taxon>
        <taxon>Kiritimatiellales</taxon>
        <taxon>Kiritimatiellaceae</taxon>
        <taxon>Kiritimatiella</taxon>
    </lineage>
</organism>
<evidence type="ECO:0000313" key="4">
    <source>
        <dbReference type="Proteomes" id="UP000035268"/>
    </source>
</evidence>
<dbReference type="KEGG" id="vbl:L21SP4_00280"/>
<keyword evidence="4" id="KW-1185">Reference proteome</keyword>
<dbReference type="EMBL" id="CP010904">
    <property type="protein sequence ID" value="AKJ63561.1"/>
    <property type="molecule type" value="Genomic_DNA"/>
</dbReference>
<evidence type="ECO:0000256" key="1">
    <source>
        <dbReference type="SAM" id="MobiDB-lite"/>
    </source>
</evidence>
<dbReference type="AlphaFoldDB" id="A0A0G3EAQ3"/>
<feature type="region of interest" description="Disordered" evidence="1">
    <location>
        <begin position="46"/>
        <end position="68"/>
    </location>
</feature>
<reference evidence="4" key="1">
    <citation type="submission" date="2015-02" db="EMBL/GenBank/DDBJ databases">
        <title>Description and complete genome sequence of the first cultured representative of the subdivision 5 of the Verrucomicrobia phylum.</title>
        <authorList>
            <person name="Spring S."/>
            <person name="Bunk B."/>
            <person name="Sproer C."/>
            <person name="Klenk H.-P."/>
        </authorList>
    </citation>
    <scope>NUCLEOTIDE SEQUENCE [LARGE SCALE GENOMIC DNA]</scope>
    <source>
        <strain evidence="4">L21-Fru-AB</strain>
    </source>
</reference>
<evidence type="ECO:0000313" key="3">
    <source>
        <dbReference type="EMBL" id="AKJ63561.1"/>
    </source>
</evidence>